<accession>A0A3B1BM19</accession>
<dbReference type="Pfam" id="PF12119">
    <property type="entry name" value="DUF3581"/>
    <property type="match status" value="1"/>
</dbReference>
<sequence>MLLDDYYSTIDNKIYFSREQASNFAKRVAGDFNPIHNQDAKRFCVPGDLIFALVLARHGLYQHMEFTFSGMVGENMQLTIEEPSAGTLSIRDENGKECLGVKCSGEKTTDQALIADLSLRYVGFSGQTFPHILVPLMEKKQVMINPQRPMVIYQSMVIDLNRLDFRAPELELSSSQLEINGKRGHVRFDFQFKSAGEIVGRGEKNMILSGLRDYDQKEIDQMVAGYNQNKHEYLALI</sequence>
<evidence type="ECO:0000313" key="1">
    <source>
        <dbReference type="EMBL" id="VAX13233.1"/>
    </source>
</evidence>
<reference evidence="1" key="1">
    <citation type="submission" date="2018-06" db="EMBL/GenBank/DDBJ databases">
        <authorList>
            <person name="Zhirakovskaya E."/>
        </authorList>
    </citation>
    <scope>NUCLEOTIDE SEQUENCE</scope>
</reference>
<dbReference type="EMBL" id="UOFZ01000106">
    <property type="protein sequence ID" value="VAX13233.1"/>
    <property type="molecule type" value="Genomic_DNA"/>
</dbReference>
<protein>
    <recommendedName>
        <fullName evidence="2">DUF3581 domain-containing protein</fullName>
    </recommendedName>
</protein>
<gene>
    <name evidence="1" type="ORF">MNBD_GAMMA24-1170</name>
</gene>
<evidence type="ECO:0008006" key="2">
    <source>
        <dbReference type="Google" id="ProtNLM"/>
    </source>
</evidence>
<dbReference type="AlphaFoldDB" id="A0A3B1BM19"/>
<dbReference type="InterPro" id="IPR021974">
    <property type="entry name" value="DUF3581"/>
</dbReference>
<proteinExistence type="predicted"/>
<organism evidence="1">
    <name type="scientific">hydrothermal vent metagenome</name>
    <dbReference type="NCBI Taxonomy" id="652676"/>
    <lineage>
        <taxon>unclassified sequences</taxon>
        <taxon>metagenomes</taxon>
        <taxon>ecological metagenomes</taxon>
    </lineage>
</organism>
<name>A0A3B1BM19_9ZZZZ</name>